<reference evidence="1" key="1">
    <citation type="submission" date="2018-10" db="EMBL/GenBank/DDBJ databases">
        <title>Effector identification in a new, highly contiguous assembly of the strawberry crown rot pathogen Phytophthora cactorum.</title>
        <authorList>
            <person name="Armitage A.D."/>
            <person name="Nellist C.F."/>
            <person name="Bates H."/>
            <person name="Vickerstaff R.J."/>
            <person name="Harrison R.J."/>
        </authorList>
    </citation>
    <scope>NUCLEOTIDE SEQUENCE</scope>
    <source>
        <strain evidence="1">4032</strain>
    </source>
</reference>
<sequence length="83" mass="9234">MPDGLTELWEVVALDGFGRFTNLGSTGVLLELWLATPHVYSATSKQAMWWLKYHGWSQPSKEKVAALKHYCPQLPGASSSNEL</sequence>
<proteinExistence type="predicted"/>
<comment type="caution">
    <text evidence="1">The sequence shown here is derived from an EMBL/GenBank/DDBJ whole genome shotgun (WGS) entry which is preliminary data.</text>
</comment>
<protein>
    <submittedName>
        <fullName evidence="1">Uncharacterized protein</fullName>
    </submittedName>
</protein>
<organism evidence="1 2">
    <name type="scientific">Phytophthora cactorum</name>
    <dbReference type="NCBI Taxonomy" id="29920"/>
    <lineage>
        <taxon>Eukaryota</taxon>
        <taxon>Sar</taxon>
        <taxon>Stramenopiles</taxon>
        <taxon>Oomycota</taxon>
        <taxon>Peronosporomycetes</taxon>
        <taxon>Peronosporales</taxon>
        <taxon>Peronosporaceae</taxon>
        <taxon>Phytophthora</taxon>
    </lineage>
</organism>
<dbReference type="AlphaFoldDB" id="A0A8T1BSH7"/>
<gene>
    <name evidence="1" type="ORF">PC115_g13826</name>
</gene>
<evidence type="ECO:0000313" key="2">
    <source>
        <dbReference type="Proteomes" id="UP000774804"/>
    </source>
</evidence>
<name>A0A8T1BSH7_9STRA</name>
<evidence type="ECO:0000313" key="1">
    <source>
        <dbReference type="EMBL" id="KAG2907659.1"/>
    </source>
</evidence>
<accession>A0A8T1BSH7</accession>
<dbReference type="Proteomes" id="UP000774804">
    <property type="component" value="Unassembled WGS sequence"/>
</dbReference>
<dbReference type="EMBL" id="RCMI01000505">
    <property type="protein sequence ID" value="KAG2907659.1"/>
    <property type="molecule type" value="Genomic_DNA"/>
</dbReference>